<dbReference type="AlphaFoldDB" id="A0A0C3BI61"/>
<dbReference type="EMBL" id="KN824282">
    <property type="protein sequence ID" value="KIM31166.1"/>
    <property type="molecule type" value="Genomic_DNA"/>
</dbReference>
<keyword evidence="3" id="KW-1185">Reference proteome</keyword>
<proteinExistence type="predicted"/>
<protein>
    <submittedName>
        <fullName evidence="2">Uncharacterized protein</fullName>
    </submittedName>
</protein>
<organism evidence="2 3">
    <name type="scientific">Serendipita vermifera MAFF 305830</name>
    <dbReference type="NCBI Taxonomy" id="933852"/>
    <lineage>
        <taxon>Eukaryota</taxon>
        <taxon>Fungi</taxon>
        <taxon>Dikarya</taxon>
        <taxon>Basidiomycota</taxon>
        <taxon>Agaricomycotina</taxon>
        <taxon>Agaricomycetes</taxon>
        <taxon>Sebacinales</taxon>
        <taxon>Serendipitaceae</taxon>
        <taxon>Serendipita</taxon>
    </lineage>
</organism>
<dbReference type="Proteomes" id="UP000054097">
    <property type="component" value="Unassembled WGS sequence"/>
</dbReference>
<evidence type="ECO:0000256" key="1">
    <source>
        <dbReference type="SAM" id="MobiDB-lite"/>
    </source>
</evidence>
<sequence>MSATLHLLEFISNRDSDSFSPSSTVHKAFPQDGNIHKRASQKHNGPSWFGLIHARHNRRNARPAEHNATSSLSSIEDNEK</sequence>
<feature type="region of interest" description="Disordered" evidence="1">
    <location>
        <begin position="56"/>
        <end position="80"/>
    </location>
</feature>
<dbReference type="HOGENOM" id="CLU_2596773_0_0_1"/>
<feature type="non-terminal residue" evidence="2">
    <location>
        <position position="80"/>
    </location>
</feature>
<evidence type="ECO:0000313" key="2">
    <source>
        <dbReference type="EMBL" id="KIM31166.1"/>
    </source>
</evidence>
<evidence type="ECO:0000313" key="3">
    <source>
        <dbReference type="Proteomes" id="UP000054097"/>
    </source>
</evidence>
<name>A0A0C3BI61_SERVB</name>
<gene>
    <name evidence="2" type="ORF">M408DRAFT_327455</name>
</gene>
<accession>A0A0C3BI61</accession>
<feature type="compositionally biased region" description="Polar residues" evidence="1">
    <location>
        <begin position="69"/>
        <end position="80"/>
    </location>
</feature>
<reference evidence="2 3" key="1">
    <citation type="submission" date="2014-04" db="EMBL/GenBank/DDBJ databases">
        <authorList>
            <consortium name="DOE Joint Genome Institute"/>
            <person name="Kuo A."/>
            <person name="Zuccaro A."/>
            <person name="Kohler A."/>
            <person name="Nagy L.G."/>
            <person name="Floudas D."/>
            <person name="Copeland A."/>
            <person name="Barry K.W."/>
            <person name="Cichocki N."/>
            <person name="Veneault-Fourrey C."/>
            <person name="LaButti K."/>
            <person name="Lindquist E.A."/>
            <person name="Lipzen A."/>
            <person name="Lundell T."/>
            <person name="Morin E."/>
            <person name="Murat C."/>
            <person name="Sun H."/>
            <person name="Tunlid A."/>
            <person name="Henrissat B."/>
            <person name="Grigoriev I.V."/>
            <person name="Hibbett D.S."/>
            <person name="Martin F."/>
            <person name="Nordberg H.P."/>
            <person name="Cantor M.N."/>
            <person name="Hua S.X."/>
        </authorList>
    </citation>
    <scope>NUCLEOTIDE SEQUENCE [LARGE SCALE GENOMIC DNA]</scope>
    <source>
        <strain evidence="2 3">MAFF 305830</strain>
    </source>
</reference>
<reference evidence="3" key="2">
    <citation type="submission" date="2015-01" db="EMBL/GenBank/DDBJ databases">
        <title>Evolutionary Origins and Diversification of the Mycorrhizal Mutualists.</title>
        <authorList>
            <consortium name="DOE Joint Genome Institute"/>
            <consortium name="Mycorrhizal Genomics Consortium"/>
            <person name="Kohler A."/>
            <person name="Kuo A."/>
            <person name="Nagy L.G."/>
            <person name="Floudas D."/>
            <person name="Copeland A."/>
            <person name="Barry K.W."/>
            <person name="Cichocki N."/>
            <person name="Veneault-Fourrey C."/>
            <person name="LaButti K."/>
            <person name="Lindquist E.A."/>
            <person name="Lipzen A."/>
            <person name="Lundell T."/>
            <person name="Morin E."/>
            <person name="Murat C."/>
            <person name="Riley R."/>
            <person name="Ohm R."/>
            <person name="Sun H."/>
            <person name="Tunlid A."/>
            <person name="Henrissat B."/>
            <person name="Grigoriev I.V."/>
            <person name="Hibbett D.S."/>
            <person name="Martin F."/>
        </authorList>
    </citation>
    <scope>NUCLEOTIDE SEQUENCE [LARGE SCALE GENOMIC DNA]</scope>
    <source>
        <strain evidence="3">MAFF 305830</strain>
    </source>
</reference>